<dbReference type="EMBL" id="LAZR01031489">
    <property type="protein sequence ID" value="KKL53607.1"/>
    <property type="molecule type" value="Genomic_DNA"/>
</dbReference>
<proteinExistence type="predicted"/>
<reference evidence="1" key="1">
    <citation type="journal article" date="2015" name="Nature">
        <title>Complex archaea that bridge the gap between prokaryotes and eukaryotes.</title>
        <authorList>
            <person name="Spang A."/>
            <person name="Saw J.H."/>
            <person name="Jorgensen S.L."/>
            <person name="Zaremba-Niedzwiedzka K."/>
            <person name="Martijn J."/>
            <person name="Lind A.E."/>
            <person name="van Eijk R."/>
            <person name="Schleper C."/>
            <person name="Guy L."/>
            <person name="Ettema T.J."/>
        </authorList>
    </citation>
    <scope>NUCLEOTIDE SEQUENCE</scope>
</reference>
<sequence length="94" mass="10065">MTDREFQQKIIDARVKLETKGDDVTRVFDAAALLGCKSSPPDDGTVTFKLHGFPVGTAYVGQRTTVDAFRPEPVIRSFDEAAAGIPGRKLGAAA</sequence>
<gene>
    <name evidence="1" type="ORF">LCGC14_2273770</name>
</gene>
<comment type="caution">
    <text evidence="1">The sequence shown here is derived from an EMBL/GenBank/DDBJ whole genome shotgun (WGS) entry which is preliminary data.</text>
</comment>
<organism evidence="1">
    <name type="scientific">marine sediment metagenome</name>
    <dbReference type="NCBI Taxonomy" id="412755"/>
    <lineage>
        <taxon>unclassified sequences</taxon>
        <taxon>metagenomes</taxon>
        <taxon>ecological metagenomes</taxon>
    </lineage>
</organism>
<name>A0A0F9FRA2_9ZZZZ</name>
<evidence type="ECO:0000313" key="1">
    <source>
        <dbReference type="EMBL" id="KKL53607.1"/>
    </source>
</evidence>
<dbReference type="AlphaFoldDB" id="A0A0F9FRA2"/>
<protein>
    <submittedName>
        <fullName evidence="1">Uncharacterized protein</fullName>
    </submittedName>
</protein>
<accession>A0A0F9FRA2</accession>